<gene>
    <name evidence="1" type="ORF">L2E82_42997</name>
</gene>
<dbReference type="Proteomes" id="UP001055811">
    <property type="component" value="Linkage Group LG08"/>
</dbReference>
<accession>A0ACB8ZM03</accession>
<evidence type="ECO:0000313" key="1">
    <source>
        <dbReference type="EMBL" id="KAI3699022.1"/>
    </source>
</evidence>
<comment type="caution">
    <text evidence="1">The sequence shown here is derived from an EMBL/GenBank/DDBJ whole genome shotgun (WGS) entry which is preliminary data.</text>
</comment>
<name>A0ACB8ZM03_CICIN</name>
<protein>
    <submittedName>
        <fullName evidence="1">Uncharacterized protein</fullName>
    </submittedName>
</protein>
<dbReference type="EMBL" id="CM042016">
    <property type="protein sequence ID" value="KAI3699022.1"/>
    <property type="molecule type" value="Genomic_DNA"/>
</dbReference>
<reference evidence="1 2" key="2">
    <citation type="journal article" date="2022" name="Mol. Ecol. Resour.">
        <title>The genomes of chicory, endive, great burdock and yacon provide insights into Asteraceae paleo-polyploidization history and plant inulin production.</title>
        <authorList>
            <person name="Fan W."/>
            <person name="Wang S."/>
            <person name="Wang H."/>
            <person name="Wang A."/>
            <person name="Jiang F."/>
            <person name="Liu H."/>
            <person name="Zhao H."/>
            <person name="Xu D."/>
            <person name="Zhang Y."/>
        </authorList>
    </citation>
    <scope>NUCLEOTIDE SEQUENCE [LARGE SCALE GENOMIC DNA]</scope>
    <source>
        <strain evidence="2">cv. Punajuju</strain>
        <tissue evidence="1">Leaves</tissue>
    </source>
</reference>
<evidence type="ECO:0000313" key="2">
    <source>
        <dbReference type="Proteomes" id="UP001055811"/>
    </source>
</evidence>
<reference evidence="2" key="1">
    <citation type="journal article" date="2022" name="Mol. Ecol. Resour.">
        <title>The genomes of chicory, endive, great burdock and yacon provide insights into Asteraceae palaeo-polyploidization history and plant inulin production.</title>
        <authorList>
            <person name="Fan W."/>
            <person name="Wang S."/>
            <person name="Wang H."/>
            <person name="Wang A."/>
            <person name="Jiang F."/>
            <person name="Liu H."/>
            <person name="Zhao H."/>
            <person name="Xu D."/>
            <person name="Zhang Y."/>
        </authorList>
    </citation>
    <scope>NUCLEOTIDE SEQUENCE [LARGE SCALE GENOMIC DNA]</scope>
    <source>
        <strain evidence="2">cv. Punajuju</strain>
    </source>
</reference>
<proteinExistence type="predicted"/>
<keyword evidence="2" id="KW-1185">Reference proteome</keyword>
<organism evidence="1 2">
    <name type="scientific">Cichorium intybus</name>
    <name type="common">Chicory</name>
    <dbReference type="NCBI Taxonomy" id="13427"/>
    <lineage>
        <taxon>Eukaryota</taxon>
        <taxon>Viridiplantae</taxon>
        <taxon>Streptophyta</taxon>
        <taxon>Embryophyta</taxon>
        <taxon>Tracheophyta</taxon>
        <taxon>Spermatophyta</taxon>
        <taxon>Magnoliopsida</taxon>
        <taxon>eudicotyledons</taxon>
        <taxon>Gunneridae</taxon>
        <taxon>Pentapetalae</taxon>
        <taxon>asterids</taxon>
        <taxon>campanulids</taxon>
        <taxon>Asterales</taxon>
        <taxon>Asteraceae</taxon>
        <taxon>Cichorioideae</taxon>
        <taxon>Cichorieae</taxon>
        <taxon>Cichoriinae</taxon>
        <taxon>Cichorium</taxon>
    </lineage>
</organism>
<sequence>MCYHSCNKKPSCYIRFFPDLRGYRGADSSYAIFQDTRCKHNEINPIVFMGLKNLFHRKKKSGKDDGSQNGADPVNNTTDRSPVASRTSSFNSRERIEEELEQVFKKFDVNGDGKISWSELGSIMGSLGHQPNEEELKNMIKEVDADGDGFIDLQEFVELNTKDIDSAEVLENLKDAFSVFDIDKNGSISAEELHNVLGSLGEECSIAECRKMIAGVDVNGDGMISFDEFKVMMMTGTRFDAIGSQRHVEVKDD</sequence>